<reference evidence="4 5" key="1">
    <citation type="journal article" date="2018" name="Mol. Plant">
        <title>The genome of Artemisia annua provides insight into the evolution of Asteraceae family and artemisinin biosynthesis.</title>
        <authorList>
            <person name="Shen Q."/>
            <person name="Zhang L."/>
            <person name="Liao Z."/>
            <person name="Wang S."/>
            <person name="Yan T."/>
            <person name="Shi P."/>
            <person name="Liu M."/>
            <person name="Fu X."/>
            <person name="Pan Q."/>
            <person name="Wang Y."/>
            <person name="Lv Z."/>
            <person name="Lu X."/>
            <person name="Zhang F."/>
            <person name="Jiang W."/>
            <person name="Ma Y."/>
            <person name="Chen M."/>
            <person name="Hao X."/>
            <person name="Li L."/>
            <person name="Tang Y."/>
            <person name="Lv G."/>
            <person name="Zhou Y."/>
            <person name="Sun X."/>
            <person name="Brodelius P.E."/>
            <person name="Rose J.K.C."/>
            <person name="Tang K."/>
        </authorList>
    </citation>
    <scope>NUCLEOTIDE SEQUENCE [LARGE SCALE GENOMIC DNA]</scope>
    <source>
        <strain evidence="5">cv. Huhao1</strain>
        <tissue evidence="4">Leaf</tissue>
    </source>
</reference>
<dbReference type="GO" id="GO:0016020">
    <property type="term" value="C:membrane"/>
    <property type="evidence" value="ECO:0007669"/>
    <property type="project" value="UniProtKB-SubCell"/>
</dbReference>
<evidence type="ECO:0000259" key="3">
    <source>
        <dbReference type="Pfam" id="PF12819"/>
    </source>
</evidence>
<dbReference type="STRING" id="35608.A0A2U1KK92"/>
<dbReference type="Gene3D" id="2.60.120.430">
    <property type="entry name" value="Galactose-binding lectin"/>
    <property type="match status" value="1"/>
</dbReference>
<name>A0A2U1KK92_ARTAN</name>
<dbReference type="PANTHER" id="PTHR45631:SF45">
    <property type="entry name" value="LEUCINE-RICH REPEAT (LRR) FAMILY PROTEIN"/>
    <property type="match status" value="1"/>
</dbReference>
<sequence length="301" mass="33215">MPIILLWLLSILFITPIASQPSPSPSPSPHGYLINCGSKIDVEQDGLTYLRDEGYTTTGNITTIKRKDILPILTTLRYFPYGPGKHCYELPVIKGGKFLIRTTYFYGGFDGGNEPPLFDQIIDGTTWTKVNTTEDYKNGLSSYYEIIVIAKAKTLDVCLASNENTKAKASSFISSLEVMNLDPSLYNSTDFSKYGLITIARTNFAAEGAMALQILKESLKNPPDDWNGDPCLPKGHPWFGIRCYEGDQVRVISLNLTGLSLIGTLPKEMARLTALKELKLSINKLTGPIPDLSPLKALEIL</sequence>
<comment type="subcellular location">
    <subcellularLocation>
        <location evidence="1">Membrane</location>
        <topology evidence="1">Single-pass membrane protein</topology>
    </subcellularLocation>
</comment>
<organism evidence="4 5">
    <name type="scientific">Artemisia annua</name>
    <name type="common">Sweet wormwood</name>
    <dbReference type="NCBI Taxonomy" id="35608"/>
    <lineage>
        <taxon>Eukaryota</taxon>
        <taxon>Viridiplantae</taxon>
        <taxon>Streptophyta</taxon>
        <taxon>Embryophyta</taxon>
        <taxon>Tracheophyta</taxon>
        <taxon>Spermatophyta</taxon>
        <taxon>Magnoliopsida</taxon>
        <taxon>eudicotyledons</taxon>
        <taxon>Gunneridae</taxon>
        <taxon>Pentapetalae</taxon>
        <taxon>asterids</taxon>
        <taxon>campanulids</taxon>
        <taxon>Asterales</taxon>
        <taxon>Asteraceae</taxon>
        <taxon>Asteroideae</taxon>
        <taxon>Anthemideae</taxon>
        <taxon>Artemisiinae</taxon>
        <taxon>Artemisia</taxon>
    </lineage>
</organism>
<dbReference type="InterPro" id="IPR024788">
    <property type="entry name" value="Malectin-like_Carb-bd_dom"/>
</dbReference>
<evidence type="ECO:0000256" key="2">
    <source>
        <dbReference type="SAM" id="SignalP"/>
    </source>
</evidence>
<dbReference type="OrthoDB" id="1394818at2759"/>
<comment type="caution">
    <text evidence="4">The sequence shown here is derived from an EMBL/GenBank/DDBJ whole genome shotgun (WGS) entry which is preliminary data.</text>
</comment>
<dbReference type="EMBL" id="PKPP01017113">
    <property type="protein sequence ID" value="PWA37206.1"/>
    <property type="molecule type" value="Genomic_DNA"/>
</dbReference>
<feature type="signal peptide" evidence="2">
    <location>
        <begin position="1"/>
        <end position="19"/>
    </location>
</feature>
<evidence type="ECO:0000256" key="1">
    <source>
        <dbReference type="ARBA" id="ARBA00004167"/>
    </source>
</evidence>
<dbReference type="Gene3D" id="3.80.10.10">
    <property type="entry name" value="Ribonuclease Inhibitor"/>
    <property type="match status" value="1"/>
</dbReference>
<keyword evidence="5" id="KW-1185">Reference proteome</keyword>
<gene>
    <name evidence="4" type="ORF">CTI12_AA592780</name>
</gene>
<evidence type="ECO:0000313" key="5">
    <source>
        <dbReference type="Proteomes" id="UP000245207"/>
    </source>
</evidence>
<dbReference type="InterPro" id="IPR032675">
    <property type="entry name" value="LRR_dom_sf"/>
</dbReference>
<feature type="chain" id="PRO_5015786223" evidence="2">
    <location>
        <begin position="20"/>
        <end position="301"/>
    </location>
</feature>
<dbReference type="PANTHER" id="PTHR45631">
    <property type="entry name" value="OS07G0107800 PROTEIN-RELATED"/>
    <property type="match status" value="1"/>
</dbReference>
<keyword evidence="2" id="KW-0732">Signal</keyword>
<accession>A0A2U1KK92</accession>
<evidence type="ECO:0000313" key="4">
    <source>
        <dbReference type="EMBL" id="PWA37206.1"/>
    </source>
</evidence>
<dbReference type="AlphaFoldDB" id="A0A2U1KK92"/>
<dbReference type="Pfam" id="PF12819">
    <property type="entry name" value="Malectin_like"/>
    <property type="match status" value="1"/>
</dbReference>
<proteinExistence type="predicted"/>
<dbReference type="Proteomes" id="UP000245207">
    <property type="component" value="Unassembled WGS sequence"/>
</dbReference>
<feature type="domain" description="Malectin-like" evidence="3">
    <location>
        <begin position="34"/>
        <end position="207"/>
    </location>
</feature>
<dbReference type="SUPFAM" id="SSF52058">
    <property type="entry name" value="L domain-like"/>
    <property type="match status" value="1"/>
</dbReference>
<protein>
    <submittedName>
        <fullName evidence="4">Leucine-rich repeat-containing N-terminal, type 2</fullName>
    </submittedName>
</protein>